<sequence length="499" mass="55864">MSNSVTLTHHRITVLLVDDQPMIGEAVRRMLSSEQDIDFHYCPDPIQAIKMANQVAPTVILQDLVMPEIDGLTLVRYFRANQSTREVPLIVLSSKEEPVTKAEAFALGANDYLVKLPDKLEVLARIRYHSKGYINLLERNEAYNALLESQQQLELRNRFIQQTFGRYLSDEIVKTILETPEGLKIGGEKRVVTIMMTDLRGFTSTCERLPAENVVNMLNVYLEAMTEIILKYHGTIVEFIGDAILAIFGAPLMRENDAERSVACALEMQAAMTTVNQQNCDAGYPEIAMGIGLNTGDVIVGNIGSRKRTKYGIVGRNVNLASRIESYTVGGQILISQDTLLACRPILKVHAQMEVMPKGVKEPLTIYHIVGIGGEFTIYLPEERTEFFELAPPLPIRFSVLEGKHDNQAFYRGDVLKLAQHEAEIQAERGFRELTNLRMSLIDRKGQEVSSELYAKVIENVSDSPPVFRVNFTALPPEATQFFRNLLEGTRISQAGSSS</sequence>
<dbReference type="EMBL" id="DF820465">
    <property type="protein sequence ID" value="GAK57042.1"/>
    <property type="molecule type" value="Genomic_DNA"/>
</dbReference>
<evidence type="ECO:0000256" key="1">
    <source>
        <dbReference type="PROSITE-ProRule" id="PRU00169"/>
    </source>
</evidence>
<dbReference type="AlphaFoldDB" id="A0A081BXI7"/>
<keyword evidence="1" id="KW-0597">Phosphoprotein</keyword>
<dbReference type="PANTHER" id="PTHR43081">
    <property type="entry name" value="ADENYLATE CYCLASE, TERMINAL-DIFFERENTIATION SPECIFIC-RELATED"/>
    <property type="match status" value="1"/>
</dbReference>
<feature type="domain" description="Guanylate cyclase" evidence="3">
    <location>
        <begin position="193"/>
        <end position="325"/>
    </location>
</feature>
<feature type="domain" description="Response regulatory" evidence="2">
    <location>
        <begin position="13"/>
        <end position="130"/>
    </location>
</feature>
<proteinExistence type="predicted"/>
<dbReference type="HOGENOM" id="CLU_000445_110_0_0"/>
<dbReference type="GO" id="GO:0000160">
    <property type="term" value="P:phosphorelay signal transduction system"/>
    <property type="evidence" value="ECO:0007669"/>
    <property type="project" value="InterPro"/>
</dbReference>
<dbReference type="InterPro" id="IPR001054">
    <property type="entry name" value="A/G_cyclase"/>
</dbReference>
<dbReference type="CDD" id="cd17575">
    <property type="entry name" value="REC_WspR-like"/>
    <property type="match status" value="1"/>
</dbReference>
<dbReference type="InterPro" id="IPR029787">
    <property type="entry name" value="Nucleotide_cyclase"/>
</dbReference>
<evidence type="ECO:0000259" key="2">
    <source>
        <dbReference type="PROSITE" id="PS50110"/>
    </source>
</evidence>
<dbReference type="eggNOG" id="COG2114">
    <property type="taxonomic scope" value="Bacteria"/>
</dbReference>
<dbReference type="GO" id="GO:0004016">
    <property type="term" value="F:adenylate cyclase activity"/>
    <property type="evidence" value="ECO:0007669"/>
    <property type="project" value="UniProtKB-ARBA"/>
</dbReference>
<dbReference type="InterPro" id="IPR050697">
    <property type="entry name" value="Adenylyl/Guanylyl_Cyclase_3/4"/>
</dbReference>
<organism evidence="4">
    <name type="scientific">Vecturithrix granuli</name>
    <dbReference type="NCBI Taxonomy" id="1499967"/>
    <lineage>
        <taxon>Bacteria</taxon>
        <taxon>Candidatus Moduliflexota</taxon>
        <taxon>Candidatus Vecturitrichia</taxon>
        <taxon>Candidatus Vecturitrichales</taxon>
        <taxon>Candidatus Vecturitrichaceae</taxon>
        <taxon>Candidatus Vecturithrix</taxon>
    </lineage>
</organism>
<dbReference type="Proteomes" id="UP000030661">
    <property type="component" value="Unassembled WGS sequence"/>
</dbReference>
<accession>A0A081BXI7</accession>
<dbReference type="SUPFAM" id="SSF52172">
    <property type="entry name" value="CheY-like"/>
    <property type="match status" value="1"/>
</dbReference>
<name>A0A081BXI7_VECG1</name>
<dbReference type="STRING" id="1499967.U27_04006"/>
<feature type="modified residue" description="4-aspartylphosphate" evidence="1">
    <location>
        <position position="63"/>
    </location>
</feature>
<dbReference type="Gene3D" id="3.40.50.2300">
    <property type="match status" value="1"/>
</dbReference>
<dbReference type="PROSITE" id="PS50110">
    <property type="entry name" value="RESPONSE_REGULATORY"/>
    <property type="match status" value="1"/>
</dbReference>
<evidence type="ECO:0000313" key="4">
    <source>
        <dbReference type="EMBL" id="GAK57042.1"/>
    </source>
</evidence>
<reference evidence="4" key="1">
    <citation type="journal article" date="2015" name="PeerJ">
        <title>First genomic representation of candidate bacterial phylum KSB3 points to enhanced environmental sensing as a trigger of wastewater bulking.</title>
        <authorList>
            <person name="Sekiguchi Y."/>
            <person name="Ohashi A."/>
            <person name="Parks D.H."/>
            <person name="Yamauchi T."/>
            <person name="Tyson G.W."/>
            <person name="Hugenholtz P."/>
        </authorList>
    </citation>
    <scope>NUCLEOTIDE SEQUENCE [LARGE SCALE GENOMIC DNA]</scope>
</reference>
<dbReference type="InterPro" id="IPR011006">
    <property type="entry name" value="CheY-like_superfamily"/>
</dbReference>
<dbReference type="InterPro" id="IPR001789">
    <property type="entry name" value="Sig_transdc_resp-reg_receiver"/>
</dbReference>
<dbReference type="Gene3D" id="3.30.70.1230">
    <property type="entry name" value="Nucleotide cyclase"/>
    <property type="match status" value="1"/>
</dbReference>
<protein>
    <submittedName>
        <fullName evidence="4">Two-component hybrid sensor and regulator</fullName>
    </submittedName>
</protein>
<dbReference type="GO" id="GO:0009190">
    <property type="term" value="P:cyclic nucleotide biosynthetic process"/>
    <property type="evidence" value="ECO:0007669"/>
    <property type="project" value="InterPro"/>
</dbReference>
<evidence type="ECO:0000313" key="5">
    <source>
        <dbReference type="Proteomes" id="UP000030661"/>
    </source>
</evidence>
<dbReference type="PANTHER" id="PTHR43081:SF1">
    <property type="entry name" value="ADENYLATE CYCLASE, TERMINAL-DIFFERENTIATION SPECIFIC"/>
    <property type="match status" value="1"/>
</dbReference>
<keyword evidence="5" id="KW-1185">Reference proteome</keyword>
<dbReference type="SMART" id="SM00448">
    <property type="entry name" value="REC"/>
    <property type="match status" value="1"/>
</dbReference>
<dbReference type="CDD" id="cd07302">
    <property type="entry name" value="CHD"/>
    <property type="match status" value="1"/>
</dbReference>
<gene>
    <name evidence="4" type="ORF">U27_04006</name>
</gene>
<dbReference type="SMART" id="SM00044">
    <property type="entry name" value="CYCc"/>
    <property type="match status" value="1"/>
</dbReference>
<dbReference type="SUPFAM" id="SSF55073">
    <property type="entry name" value="Nucleotide cyclase"/>
    <property type="match status" value="1"/>
</dbReference>
<evidence type="ECO:0000259" key="3">
    <source>
        <dbReference type="PROSITE" id="PS50125"/>
    </source>
</evidence>
<dbReference type="PROSITE" id="PS50125">
    <property type="entry name" value="GUANYLATE_CYCLASE_2"/>
    <property type="match status" value="1"/>
</dbReference>
<dbReference type="eggNOG" id="COG3706">
    <property type="taxonomic scope" value="Bacteria"/>
</dbReference>
<dbReference type="Pfam" id="PF00072">
    <property type="entry name" value="Response_reg"/>
    <property type="match status" value="1"/>
</dbReference>
<dbReference type="Pfam" id="PF00211">
    <property type="entry name" value="Guanylate_cyc"/>
    <property type="match status" value="1"/>
</dbReference>